<dbReference type="PANTHER" id="PTHR10039:SF17">
    <property type="entry name" value="FUNGAL STAND N-TERMINAL GOODBYE DOMAIN-CONTAINING PROTEIN-RELATED"/>
    <property type="match status" value="1"/>
</dbReference>
<organism evidence="4 5">
    <name type="scientific">Aspergillus pseudocaelatus</name>
    <dbReference type="NCBI Taxonomy" id="1825620"/>
    <lineage>
        <taxon>Eukaryota</taxon>
        <taxon>Fungi</taxon>
        <taxon>Dikarya</taxon>
        <taxon>Ascomycota</taxon>
        <taxon>Pezizomycotina</taxon>
        <taxon>Eurotiomycetes</taxon>
        <taxon>Eurotiomycetidae</taxon>
        <taxon>Eurotiales</taxon>
        <taxon>Aspergillaceae</taxon>
        <taxon>Aspergillus</taxon>
        <taxon>Aspergillus subgen. Circumdati</taxon>
    </lineage>
</organism>
<name>A0ABQ6X2E0_9EURO</name>
<evidence type="ECO:0000313" key="5">
    <source>
        <dbReference type="Proteomes" id="UP000325395"/>
    </source>
</evidence>
<gene>
    <name evidence="4" type="ORF">BDV36DRAFT_290175</name>
</gene>
<feature type="domain" description="DUF7708" evidence="2">
    <location>
        <begin position="74"/>
        <end position="215"/>
    </location>
</feature>
<sequence length="346" mass="39181">MTIQSCPSGGNLWQKALGAVDSETKTSLAGIISDHKGDIITEILEETEKKKKLCLKKRWKVEFRGKTIILRDLLDKIIEWARQFTAIVDVAVQYDPTSASLLWAGIRFLLHVAVSDRECFESTVYGLESVSLLIARYVVFEVLYLQKGSIVEAELERGLINLYNRILTFLANGIRYPSLSIPVCMVKSIFQSSQNEKVDQITKSDEEALKLARMVDSQAQQQVLLQVREIRSIVKTLQSPVHRLVDESMIYVKSIEEGKSVKILQWLSSVPYTQHQKRYSDGRLPNSSEWIFRHPEYITWKGSSSLSILLLHGIFGSGKAHLVTAVIDVFLTEHLLNSLSVPITYV</sequence>
<reference evidence="4 5" key="1">
    <citation type="submission" date="2019-04" db="EMBL/GenBank/DDBJ databases">
        <authorList>
            <consortium name="DOE Joint Genome Institute"/>
            <person name="Mondo S."/>
            <person name="Kjaerbolling I."/>
            <person name="Vesth T."/>
            <person name="Frisvad J.C."/>
            <person name="Nybo J.L."/>
            <person name="Theobald S."/>
            <person name="Kildgaard S."/>
            <person name="Isbrandt T."/>
            <person name="Kuo A."/>
            <person name="Sato A."/>
            <person name="Lyhne E.K."/>
            <person name="Kogle M.E."/>
            <person name="Wiebenga A."/>
            <person name="Kun R.S."/>
            <person name="Lubbers R.J."/>
            <person name="Makela M.R."/>
            <person name="Barry K."/>
            <person name="Chovatia M."/>
            <person name="Clum A."/>
            <person name="Daum C."/>
            <person name="Haridas S."/>
            <person name="He G."/>
            <person name="LaButti K."/>
            <person name="Lipzen A."/>
            <person name="Riley R."/>
            <person name="Salamov A."/>
            <person name="Simmons B.A."/>
            <person name="Magnuson J.K."/>
            <person name="Henrissat B."/>
            <person name="Mortensen U.H."/>
            <person name="Larsen T.O."/>
            <person name="Devries R.P."/>
            <person name="Grigoriev I.V."/>
            <person name="Machida M."/>
            <person name="Baker S.E."/>
            <person name="Andersen M.R."/>
            <person name="Cantor M.N."/>
            <person name="Hua S.X."/>
        </authorList>
    </citation>
    <scope>NUCLEOTIDE SEQUENCE [LARGE SCALE GENOMIC DNA]</scope>
    <source>
        <strain evidence="4 5">CBS 117616</strain>
    </source>
</reference>
<dbReference type="InterPro" id="IPR056125">
    <property type="entry name" value="DUF7708"/>
</dbReference>
<evidence type="ECO:0000256" key="1">
    <source>
        <dbReference type="ARBA" id="ARBA00022737"/>
    </source>
</evidence>
<keyword evidence="1" id="KW-0677">Repeat</keyword>
<evidence type="ECO:0000259" key="3">
    <source>
        <dbReference type="Pfam" id="PF24883"/>
    </source>
</evidence>
<feature type="domain" description="Nephrocystin 3-like N-terminal" evidence="3">
    <location>
        <begin position="287"/>
        <end position="332"/>
    </location>
</feature>
<dbReference type="InterPro" id="IPR056884">
    <property type="entry name" value="NPHP3-like_N"/>
</dbReference>
<dbReference type="Proteomes" id="UP000325395">
    <property type="component" value="Unassembled WGS sequence"/>
</dbReference>
<keyword evidence="5" id="KW-1185">Reference proteome</keyword>
<proteinExistence type="predicted"/>
<dbReference type="Pfam" id="PF24809">
    <property type="entry name" value="DUF7708"/>
    <property type="match status" value="1"/>
</dbReference>
<evidence type="ECO:0000313" key="4">
    <source>
        <dbReference type="EMBL" id="KAE8423490.1"/>
    </source>
</evidence>
<dbReference type="EMBL" id="ML735688">
    <property type="protein sequence ID" value="KAE8423490.1"/>
    <property type="molecule type" value="Genomic_DNA"/>
</dbReference>
<accession>A0ABQ6X2E0</accession>
<evidence type="ECO:0000259" key="2">
    <source>
        <dbReference type="Pfam" id="PF24809"/>
    </source>
</evidence>
<evidence type="ECO:0008006" key="6">
    <source>
        <dbReference type="Google" id="ProtNLM"/>
    </source>
</evidence>
<protein>
    <recommendedName>
        <fullName evidence="6">NWD NACHT-NTPase N-terminal domain-containing protein</fullName>
    </recommendedName>
</protein>
<dbReference type="PANTHER" id="PTHR10039">
    <property type="entry name" value="AMELOGENIN"/>
    <property type="match status" value="1"/>
</dbReference>
<dbReference type="Pfam" id="PF24883">
    <property type="entry name" value="NPHP3_N"/>
    <property type="match status" value="1"/>
</dbReference>